<dbReference type="PANTHER" id="PTHR24273">
    <property type="entry name" value="FI04643P-RELATED"/>
    <property type="match status" value="1"/>
</dbReference>
<dbReference type="InterPro" id="IPR003410">
    <property type="entry name" value="HYR_dom"/>
</dbReference>
<organism evidence="5 6">
    <name type="scientific">Longispora fulva</name>
    <dbReference type="NCBI Taxonomy" id="619741"/>
    <lineage>
        <taxon>Bacteria</taxon>
        <taxon>Bacillati</taxon>
        <taxon>Actinomycetota</taxon>
        <taxon>Actinomycetes</taxon>
        <taxon>Micromonosporales</taxon>
        <taxon>Micromonosporaceae</taxon>
        <taxon>Longispora</taxon>
    </lineage>
</organism>
<feature type="chain" id="PRO_5035169039" description="HYR domain-containing protein" evidence="3">
    <location>
        <begin position="30"/>
        <end position="704"/>
    </location>
</feature>
<protein>
    <recommendedName>
        <fullName evidence="4">HYR domain-containing protein</fullName>
    </recommendedName>
</protein>
<dbReference type="AlphaFoldDB" id="A0A8J7KEZ7"/>
<reference evidence="5" key="1">
    <citation type="submission" date="2020-11" db="EMBL/GenBank/DDBJ databases">
        <title>Sequencing the genomes of 1000 actinobacteria strains.</title>
        <authorList>
            <person name="Klenk H.-P."/>
        </authorList>
    </citation>
    <scope>NUCLEOTIDE SEQUENCE</scope>
    <source>
        <strain evidence="5">DSM 45356</strain>
    </source>
</reference>
<evidence type="ECO:0000256" key="3">
    <source>
        <dbReference type="SAM" id="SignalP"/>
    </source>
</evidence>
<dbReference type="NCBIfam" id="NF038114">
    <property type="entry name" value="rightmost"/>
    <property type="match status" value="1"/>
</dbReference>
<accession>A0A8J7KEZ7</accession>
<keyword evidence="1" id="KW-0677">Repeat</keyword>
<feature type="compositionally biased region" description="Polar residues" evidence="2">
    <location>
        <begin position="53"/>
        <end position="65"/>
    </location>
</feature>
<evidence type="ECO:0000256" key="2">
    <source>
        <dbReference type="SAM" id="MobiDB-lite"/>
    </source>
</evidence>
<dbReference type="RefSeq" id="WP_197002649.1">
    <property type="nucleotide sequence ID" value="NZ_BONS01000002.1"/>
</dbReference>
<proteinExistence type="predicted"/>
<comment type="caution">
    <text evidence="5">The sequence shown here is derived from an EMBL/GenBank/DDBJ whole genome shotgun (WGS) entry which is preliminary data.</text>
</comment>
<evidence type="ECO:0000256" key="1">
    <source>
        <dbReference type="ARBA" id="ARBA00022737"/>
    </source>
</evidence>
<dbReference type="EMBL" id="JADOUF010000001">
    <property type="protein sequence ID" value="MBG6135555.1"/>
    <property type="molecule type" value="Genomic_DNA"/>
</dbReference>
<sequence>MTGSSALRTLVTALAATLTVALHPVAAVADPAPRVLSGTLTVRTGEPVPDASLSLSDGHGSSATVHTGPDGAYSLSVTDTGAPFTLTGGGGATAPGLSTGWNFHTAGFALPADRTARLVLPTATLTVRVRGGSGHAPLPGARLTMPEVYGPADLGDMNAVYLTPGRADGVTGADGDASFPEFRGGFADHRWLAYVQPPAGSGLYQTAIEIGAMDADVVYRDVWLPDPVHLTGTIRAADGAPVPGVTLRSCDPLEVACPTGTSGPDGRYSLPVLPPPYQFQLDIGGGVGMPPWSTISGVHEQAADAGMDITLPPTVTTTVVVRDAAGAALPGAGVYPPRTYRSMPVPGFGDLTVATGHALVSTSAAGSAAFPLFAGASAQGVPGQVWLPGNHSPQPDVSFAFPDTQSPSDPGDVDFQASRPLTVIVGAGPAATRPPVLVLPTAVEVEADSPLGTYQVGYPGTAMDAADGARPVTCDAPGTFPIGVTAVTCRSTDTAGNTVTGSFPVTVRDTLLPVLTVPADVTVAATQRTGARFSYQATARDHHGNPLSVYCETASGTLFALGSTPVYCEAGDSEGHVTWRTFTVTVAFAWSGVTQPVNPDGSSVFVLGTTVPVRFRLTGDSAPVTNAFVKIYLVRLGAAITGTDDELVYTDTPDSGKTFRYNPATGGYEFNLNRATTMSRTGTYELTVDFGDGQPQAGVRFSLR</sequence>
<evidence type="ECO:0000313" key="5">
    <source>
        <dbReference type="EMBL" id="MBG6135555.1"/>
    </source>
</evidence>
<feature type="signal peptide" evidence="3">
    <location>
        <begin position="1"/>
        <end position="29"/>
    </location>
</feature>
<dbReference type="SUPFAM" id="SSF49464">
    <property type="entry name" value="Carboxypeptidase regulatory domain-like"/>
    <property type="match status" value="1"/>
</dbReference>
<feature type="region of interest" description="Disordered" evidence="2">
    <location>
        <begin position="46"/>
        <end position="67"/>
    </location>
</feature>
<feature type="domain" description="HYR" evidence="4">
    <location>
        <begin position="430"/>
        <end position="509"/>
    </location>
</feature>
<keyword evidence="3" id="KW-0732">Signal</keyword>
<name>A0A8J7KEZ7_9ACTN</name>
<keyword evidence="6" id="KW-1185">Reference proteome</keyword>
<dbReference type="InterPro" id="IPR008969">
    <property type="entry name" value="CarboxyPept-like_regulatory"/>
</dbReference>
<gene>
    <name evidence="5" type="ORF">IW245_001749</name>
</gene>
<dbReference type="Proteomes" id="UP000622552">
    <property type="component" value="Unassembled WGS sequence"/>
</dbReference>
<evidence type="ECO:0000313" key="6">
    <source>
        <dbReference type="Proteomes" id="UP000622552"/>
    </source>
</evidence>
<evidence type="ECO:0000259" key="4">
    <source>
        <dbReference type="PROSITE" id="PS50825"/>
    </source>
</evidence>
<dbReference type="Pfam" id="PF02494">
    <property type="entry name" value="HYR"/>
    <property type="match status" value="1"/>
</dbReference>
<dbReference type="PANTHER" id="PTHR24273:SF32">
    <property type="entry name" value="HYALIN"/>
    <property type="match status" value="1"/>
</dbReference>
<dbReference type="PROSITE" id="PS50825">
    <property type="entry name" value="HYR"/>
    <property type="match status" value="1"/>
</dbReference>
<feature type="region of interest" description="Disordered" evidence="2">
    <location>
        <begin position="388"/>
        <end position="409"/>
    </location>
</feature>